<organism evidence="1 2">
    <name type="scientific">Tsukamurella sputi</name>
    <dbReference type="NCBI Taxonomy" id="2591848"/>
    <lineage>
        <taxon>Bacteria</taxon>
        <taxon>Bacillati</taxon>
        <taxon>Actinomycetota</taxon>
        <taxon>Actinomycetes</taxon>
        <taxon>Mycobacteriales</taxon>
        <taxon>Tsukamurellaceae</taxon>
        <taxon>Tsukamurella</taxon>
    </lineage>
</organism>
<sequence length="52" mass="5458">HCLGAAAARMQSRVALEELLARIPGFTVDIGGVRWAPGAYVRRPTAVPISVG</sequence>
<comment type="caution">
    <text evidence="1">The sequence shown here is derived from an EMBL/GenBank/DDBJ whole genome shotgun (WGS) entry which is preliminary data.</text>
</comment>
<dbReference type="GO" id="GO:0020037">
    <property type="term" value="F:heme binding"/>
    <property type="evidence" value="ECO:0007669"/>
    <property type="project" value="InterPro"/>
</dbReference>
<gene>
    <name evidence="1" type="ORF">FK268_23825</name>
</gene>
<dbReference type="Gene3D" id="1.10.630.10">
    <property type="entry name" value="Cytochrome P450"/>
    <property type="match status" value="1"/>
</dbReference>
<dbReference type="Proteomes" id="UP000319792">
    <property type="component" value="Unassembled WGS sequence"/>
</dbReference>
<dbReference type="GO" id="GO:0005506">
    <property type="term" value="F:iron ion binding"/>
    <property type="evidence" value="ECO:0007669"/>
    <property type="project" value="InterPro"/>
</dbReference>
<accession>A0A5C5R9F8</accession>
<name>A0A5C5R9F8_9ACTN</name>
<dbReference type="InterPro" id="IPR036396">
    <property type="entry name" value="Cyt_P450_sf"/>
</dbReference>
<reference evidence="1 2" key="1">
    <citation type="submission" date="2019-08" db="EMBL/GenBank/DDBJ databases">
        <title>Tsukamurella conjunctivitidis sp. nov., Tsukamurella assacharolytica sp. nov. and Tsukamurella sputae sp. nov. isolated from patients with conjunctivitis, bacteraemia (lymphoma) and respiratory infection (sputum) in Hong Kong.</title>
        <authorList>
            <person name="Fok K.M.N."/>
            <person name="Fong J.Y.H."/>
        </authorList>
    </citation>
    <scope>NUCLEOTIDE SEQUENCE [LARGE SCALE GENOMIC DNA]</scope>
    <source>
        <strain evidence="1 2">HKU70</strain>
    </source>
</reference>
<evidence type="ECO:0000313" key="1">
    <source>
        <dbReference type="EMBL" id="TWS19054.1"/>
    </source>
</evidence>
<protein>
    <submittedName>
        <fullName evidence="1">Cytochrome P450</fullName>
    </submittedName>
</protein>
<feature type="non-terminal residue" evidence="1">
    <location>
        <position position="1"/>
    </location>
</feature>
<keyword evidence="2" id="KW-1185">Reference proteome</keyword>
<dbReference type="GO" id="GO:0004497">
    <property type="term" value="F:monooxygenase activity"/>
    <property type="evidence" value="ECO:0007669"/>
    <property type="project" value="InterPro"/>
</dbReference>
<proteinExistence type="predicted"/>
<dbReference type="AlphaFoldDB" id="A0A5C5R9F8"/>
<dbReference type="SUPFAM" id="SSF48264">
    <property type="entry name" value="Cytochrome P450"/>
    <property type="match status" value="1"/>
</dbReference>
<evidence type="ECO:0000313" key="2">
    <source>
        <dbReference type="Proteomes" id="UP000319792"/>
    </source>
</evidence>
<dbReference type="GO" id="GO:0016705">
    <property type="term" value="F:oxidoreductase activity, acting on paired donors, with incorporation or reduction of molecular oxygen"/>
    <property type="evidence" value="ECO:0007669"/>
    <property type="project" value="InterPro"/>
</dbReference>
<dbReference type="EMBL" id="VIGV01000203">
    <property type="protein sequence ID" value="TWS19054.1"/>
    <property type="molecule type" value="Genomic_DNA"/>
</dbReference>